<dbReference type="EMBL" id="BAABFR010000016">
    <property type="protein sequence ID" value="GAA4388767.1"/>
    <property type="molecule type" value="Genomic_DNA"/>
</dbReference>
<reference evidence="3" key="1">
    <citation type="journal article" date="2019" name="Int. J. Syst. Evol. Microbiol.">
        <title>The Global Catalogue of Microorganisms (GCM) 10K type strain sequencing project: providing services to taxonomists for standard genome sequencing and annotation.</title>
        <authorList>
            <consortium name="The Broad Institute Genomics Platform"/>
            <consortium name="The Broad Institute Genome Sequencing Center for Infectious Disease"/>
            <person name="Wu L."/>
            <person name="Ma J."/>
        </authorList>
    </citation>
    <scope>NUCLEOTIDE SEQUENCE [LARGE SCALE GENOMIC DNA]</scope>
    <source>
        <strain evidence="3">JCM 17688</strain>
    </source>
</reference>
<keyword evidence="1" id="KW-0732">Signal</keyword>
<comment type="caution">
    <text evidence="2">The sequence shown here is derived from an EMBL/GenBank/DDBJ whole genome shotgun (WGS) entry which is preliminary data.</text>
</comment>
<protein>
    <submittedName>
        <fullName evidence="2">Uncharacterized protein</fullName>
    </submittedName>
</protein>
<name>A0ABP8JCY4_9ACTN</name>
<organism evidence="2 3">
    <name type="scientific">Tsukamurella soli</name>
    <dbReference type="NCBI Taxonomy" id="644556"/>
    <lineage>
        <taxon>Bacteria</taxon>
        <taxon>Bacillati</taxon>
        <taxon>Actinomycetota</taxon>
        <taxon>Actinomycetes</taxon>
        <taxon>Mycobacteriales</taxon>
        <taxon>Tsukamurellaceae</taxon>
        <taxon>Tsukamurella</taxon>
    </lineage>
</organism>
<feature type="signal peptide" evidence="1">
    <location>
        <begin position="1"/>
        <end position="31"/>
    </location>
</feature>
<evidence type="ECO:0000256" key="1">
    <source>
        <dbReference type="SAM" id="SignalP"/>
    </source>
</evidence>
<gene>
    <name evidence="2" type="ORF">GCM10023147_14670</name>
</gene>
<dbReference type="RefSeq" id="WP_344993074.1">
    <property type="nucleotide sequence ID" value="NZ_BAABFR010000016.1"/>
</dbReference>
<evidence type="ECO:0000313" key="3">
    <source>
        <dbReference type="Proteomes" id="UP001500635"/>
    </source>
</evidence>
<feature type="chain" id="PRO_5046414594" evidence="1">
    <location>
        <begin position="32"/>
        <end position="156"/>
    </location>
</feature>
<evidence type="ECO:0000313" key="2">
    <source>
        <dbReference type="EMBL" id="GAA4388767.1"/>
    </source>
</evidence>
<keyword evidence="3" id="KW-1185">Reference proteome</keyword>
<dbReference type="Proteomes" id="UP001500635">
    <property type="component" value="Unassembled WGS sequence"/>
</dbReference>
<accession>A0ABP8JCY4</accession>
<proteinExistence type="predicted"/>
<sequence>MVELFKQVATAAATAALVGVGALVPASPAAADGRTDCEIVRESVPSVMATAAELQKAARVRGWRWTDPDIQDARNKMLATYPFWLYADELAGLPGRSIIWDLPNGDWVGDADHLVAAMNAQMSTMRNANARADVLPDAAATVAAATALQRDCDGVN</sequence>